<keyword evidence="7" id="KW-0285">Flavoprotein</keyword>
<evidence type="ECO:0000256" key="2">
    <source>
        <dbReference type="ARBA" id="ARBA00005995"/>
    </source>
</evidence>
<dbReference type="GO" id="GO:0097621">
    <property type="term" value="F:monoamine oxidase activity"/>
    <property type="evidence" value="ECO:0007669"/>
    <property type="project" value="UniProtKB-EC"/>
</dbReference>
<evidence type="ECO:0000256" key="5">
    <source>
        <dbReference type="ARBA" id="ARBA00048448"/>
    </source>
</evidence>
<dbReference type="Pfam" id="PF11951">
    <property type="entry name" value="Fungal_trans_2"/>
    <property type="match status" value="1"/>
</dbReference>
<dbReference type="InterPro" id="IPR050703">
    <property type="entry name" value="Flavin_MAO"/>
</dbReference>
<evidence type="ECO:0000256" key="3">
    <source>
        <dbReference type="ARBA" id="ARBA00023002"/>
    </source>
</evidence>
<dbReference type="PANTHER" id="PTHR43563">
    <property type="entry name" value="AMINE OXIDASE"/>
    <property type="match status" value="1"/>
</dbReference>
<feature type="binding site" evidence="6">
    <location>
        <position position="1008"/>
    </location>
    <ligand>
        <name>substrate</name>
    </ligand>
</feature>
<dbReference type="InterPro" id="IPR036864">
    <property type="entry name" value="Zn2-C6_fun-type_DNA-bd_sf"/>
</dbReference>
<evidence type="ECO:0000259" key="8">
    <source>
        <dbReference type="PROSITE" id="PS50048"/>
    </source>
</evidence>
<dbReference type="Gene3D" id="4.10.240.10">
    <property type="entry name" value="Zn(2)-C6 fungal-type DNA-binding domain"/>
    <property type="match status" value="1"/>
</dbReference>
<dbReference type="PRINTS" id="PR00757">
    <property type="entry name" value="AMINEOXDASEF"/>
</dbReference>
<evidence type="ECO:0000256" key="1">
    <source>
        <dbReference type="ARBA" id="ARBA00001974"/>
    </source>
</evidence>
<protein>
    <recommendedName>
        <fullName evidence="7">Amine oxidase</fullName>
        <ecNumber evidence="7">1.4.3.-</ecNumber>
    </recommendedName>
</protein>
<comment type="caution">
    <text evidence="9">The sequence shown here is derived from an EMBL/GenBank/DDBJ whole genome shotgun (WGS) entry which is preliminary data.</text>
</comment>
<dbReference type="SUPFAM" id="SSF57701">
    <property type="entry name" value="Zn2/Cys6 DNA-binding domain"/>
    <property type="match status" value="1"/>
</dbReference>
<dbReference type="InterPro" id="IPR001613">
    <property type="entry name" value="Flavin_amine_oxidase"/>
</dbReference>
<dbReference type="STRING" id="78410.A0A0P7BKD9"/>
<dbReference type="CDD" id="cd00067">
    <property type="entry name" value="GAL4"/>
    <property type="match status" value="1"/>
</dbReference>
<gene>
    <name evidence="9" type="ORF">AK830_g4852</name>
</gene>
<keyword evidence="7" id="KW-0274">FAD</keyword>
<dbReference type="SMART" id="SM00066">
    <property type="entry name" value="GAL4"/>
    <property type="match status" value="1"/>
</dbReference>
<sequence length="1132" mass="124505">MSTRSSRQRPMTFTGCWTCKARKVRCDERPSACRNCETRGIPCGGYDIRLQWMSDPFAQPATSSSRGRRSIRLDRAGGHRYRMKEITDFLSTIDSHAETGLALTKGPFSTFPICHSKATPPCDFDTPSELPQESRGIAQSDDHILSLDLDHDSVCGTEMLSLNSTTAAPQCISASTFSNEDESNSFDDASFAAGSIVDVEESTDQGDALSNTVTCSISSTETNRALWMRDCVFGSSSSAYSTFSCLNSLPIQHVQTSLFGNPEADLLMHHYMIHVADVLLPIIHPQNPYRGLYVPTALEGATFHGLDPRATKTKVHSALYNALLASAAFHLWNCDRTQSQYQKMGLKHRHQALRSLQAAVNTTTLAADHQILLMAMLSLVTIGVMSGEDDGFMVHLKGIAQLRNSRRRWRIISGPTRQLNEISAFLALMARTTSLQVHSSTWVSENDDVSNAEDTVIHSGSCYGYMYGITPQIAAAIQETCRLAEFAAQYDRQGHEAIPDDLLEACEALGNRLLSWSLESEATSSIPANDTIMLMIFNLQANAWHHAALIYYYCRIQRYNASDLTGEVERVAEYMHAAEDAKAGIKFNRASIMAPITWPMFIASFNAVGSQRDECRAWWERVQHYGIANIRRQWDIIQQVWKDVDEPQQKGHGSRSWAAILVFEMAGIVDVVVIGAGLSGLQAALDIHAAGRSVAVLESRDRVGGKTSSIKRFDGKGIQEAGAAWLNDTNQSHVWSYVKKFGLSPVVQNIVGSVASEDANGDCHMFPFGEMPKFGQLEIDNTTAMRDMVETASLDHATFDQPKRGELDSINFEQWLRDSGAGTRALQTARLWCRGTLGQDPSEVSALAFLEIARGGLGIVKLRYDGKDGAQFLRLQEGTQSISFGMAEMLPRGSIILSSPVTSVAQHTSKLYTVTTANGHALNARKVIVSIPSPTYRNISFTPPLPLQKQMYTTTARYGCYIKFVALFKTPFWRERGACGLAQSFRGPINHCRDTSVDDQGNYALACFLCAGPGRKWAALSDEERCEAILEQLGSLFEVGYDAVKTEFLGSITSEWMQDRWAGWGCPLPATPPGAMGSGADGERIAEKFGGVYFVGTELTNEWRGYMEGALRSGKRGAAQALSDLGADEVRL</sequence>
<dbReference type="Pfam" id="PF01593">
    <property type="entry name" value="Amino_oxidase"/>
    <property type="match status" value="1"/>
</dbReference>
<dbReference type="InterPro" id="IPR021858">
    <property type="entry name" value="Fun_TF"/>
</dbReference>
<dbReference type="InterPro" id="IPR001138">
    <property type="entry name" value="Zn2Cys6_DnaBD"/>
</dbReference>
<name>A0A0P7BKD9_9HYPO</name>
<comment type="similarity">
    <text evidence="2 7">Belongs to the flavin monoamine oxidase family.</text>
</comment>
<dbReference type="PROSITE" id="PS00463">
    <property type="entry name" value="ZN2_CY6_FUNGAL_1"/>
    <property type="match status" value="1"/>
</dbReference>
<dbReference type="Gene3D" id="1.10.405.10">
    <property type="entry name" value="Guanine Nucleotide Dissociation Inhibitor, domain 1"/>
    <property type="match status" value="1"/>
</dbReference>
<dbReference type="InterPro" id="IPR002937">
    <property type="entry name" value="Amino_oxidase"/>
</dbReference>
<comment type="cofactor">
    <cofactor evidence="1 7">
        <name>FAD</name>
        <dbReference type="ChEBI" id="CHEBI:57692"/>
    </cofactor>
</comment>
<dbReference type="InterPro" id="IPR036188">
    <property type="entry name" value="FAD/NAD-bd_sf"/>
</dbReference>
<accession>A0A0P7BKD9</accession>
<dbReference type="EMBL" id="LKCW01000060">
    <property type="protein sequence ID" value="KPM41739.1"/>
    <property type="molecule type" value="Genomic_DNA"/>
</dbReference>
<comment type="catalytic activity">
    <reaction evidence="5">
        <text>a secondary aliphatic amine + O2 + H2O = a primary amine + an aldehyde + H2O2</text>
        <dbReference type="Rhea" id="RHEA:26414"/>
        <dbReference type="ChEBI" id="CHEBI:15377"/>
        <dbReference type="ChEBI" id="CHEBI:15379"/>
        <dbReference type="ChEBI" id="CHEBI:16240"/>
        <dbReference type="ChEBI" id="CHEBI:17478"/>
        <dbReference type="ChEBI" id="CHEBI:58855"/>
        <dbReference type="ChEBI" id="CHEBI:65296"/>
        <dbReference type="EC" id="1.4.3.4"/>
    </reaction>
</comment>
<dbReference type="SUPFAM" id="SSF54373">
    <property type="entry name" value="FAD-linked reductases, C-terminal domain"/>
    <property type="match status" value="1"/>
</dbReference>
<evidence type="ECO:0000256" key="4">
    <source>
        <dbReference type="ARBA" id="ARBA00023242"/>
    </source>
</evidence>
<evidence type="ECO:0000313" key="9">
    <source>
        <dbReference type="EMBL" id="KPM41739.1"/>
    </source>
</evidence>
<keyword evidence="4" id="KW-0539">Nucleus</keyword>
<dbReference type="EC" id="1.4.3.-" evidence="7"/>
<dbReference type="PANTHER" id="PTHR43563:SF14">
    <property type="entry name" value="AMINE OXIDASE"/>
    <property type="match status" value="1"/>
</dbReference>
<evidence type="ECO:0000256" key="7">
    <source>
        <dbReference type="RuleBase" id="RU362067"/>
    </source>
</evidence>
<feature type="domain" description="Zn(2)-C6 fungal-type" evidence="8">
    <location>
        <begin position="15"/>
        <end position="43"/>
    </location>
</feature>
<proteinExistence type="inferred from homology"/>
<keyword evidence="3 7" id="KW-0560">Oxidoreductase</keyword>
<dbReference type="Pfam" id="PF00172">
    <property type="entry name" value="Zn_clus"/>
    <property type="match status" value="1"/>
</dbReference>
<dbReference type="GO" id="GO:0000981">
    <property type="term" value="F:DNA-binding transcription factor activity, RNA polymerase II-specific"/>
    <property type="evidence" value="ECO:0007669"/>
    <property type="project" value="InterPro"/>
</dbReference>
<keyword evidence="10" id="KW-1185">Reference proteome</keyword>
<dbReference type="SUPFAM" id="SSF51905">
    <property type="entry name" value="FAD/NAD(P)-binding domain"/>
    <property type="match status" value="1"/>
</dbReference>
<feature type="binding site" evidence="6">
    <location>
        <position position="1098"/>
    </location>
    <ligand>
        <name>FAD</name>
        <dbReference type="ChEBI" id="CHEBI:57692"/>
    </ligand>
</feature>
<feature type="binding site" evidence="6">
    <location>
        <position position="679"/>
    </location>
    <ligand>
        <name>FAD</name>
        <dbReference type="ChEBI" id="CHEBI:57692"/>
    </ligand>
</feature>
<dbReference type="GO" id="GO:0008270">
    <property type="term" value="F:zinc ion binding"/>
    <property type="evidence" value="ECO:0007669"/>
    <property type="project" value="InterPro"/>
</dbReference>
<feature type="binding site" evidence="6">
    <location>
        <position position="901"/>
    </location>
    <ligand>
        <name>FAD</name>
        <dbReference type="ChEBI" id="CHEBI:57692"/>
    </ligand>
</feature>
<organism evidence="9 10">
    <name type="scientific">Neonectria ditissima</name>
    <dbReference type="NCBI Taxonomy" id="78410"/>
    <lineage>
        <taxon>Eukaryota</taxon>
        <taxon>Fungi</taxon>
        <taxon>Dikarya</taxon>
        <taxon>Ascomycota</taxon>
        <taxon>Pezizomycotina</taxon>
        <taxon>Sordariomycetes</taxon>
        <taxon>Hypocreomycetidae</taxon>
        <taxon>Hypocreales</taxon>
        <taxon>Nectriaceae</taxon>
        <taxon>Neonectria</taxon>
    </lineage>
</organism>
<dbReference type="Gene3D" id="3.90.660.10">
    <property type="match status" value="1"/>
</dbReference>
<reference evidence="9 10" key="1">
    <citation type="submission" date="2015-09" db="EMBL/GenBank/DDBJ databases">
        <title>Draft genome of a European isolate of the apple canker pathogen Neonectria ditissima.</title>
        <authorList>
            <person name="Gomez-Cortecero A."/>
            <person name="Harrison R.J."/>
            <person name="Armitage A.D."/>
        </authorList>
    </citation>
    <scope>NUCLEOTIDE SEQUENCE [LARGE SCALE GENOMIC DNA]</scope>
    <source>
        <strain evidence="9 10">R09/05</strain>
    </source>
</reference>
<dbReference type="AlphaFoldDB" id="A0A0P7BKD9"/>
<dbReference type="Proteomes" id="UP000050424">
    <property type="component" value="Unassembled WGS sequence"/>
</dbReference>
<evidence type="ECO:0000313" key="10">
    <source>
        <dbReference type="Proteomes" id="UP000050424"/>
    </source>
</evidence>
<dbReference type="OrthoDB" id="5046242at2759"/>
<dbReference type="PROSITE" id="PS50048">
    <property type="entry name" value="ZN2_CY6_FUNGAL_2"/>
    <property type="match status" value="1"/>
</dbReference>
<dbReference type="Gene3D" id="3.50.50.60">
    <property type="entry name" value="FAD/NAD(P)-binding domain"/>
    <property type="match status" value="1"/>
</dbReference>
<evidence type="ECO:0000256" key="6">
    <source>
        <dbReference type="PIRSR" id="PIRSR601613-1"/>
    </source>
</evidence>